<protein>
    <submittedName>
        <fullName evidence="1">Polyketide cyclase</fullName>
    </submittedName>
</protein>
<dbReference type="Proteomes" id="UP000175691">
    <property type="component" value="Unassembled WGS sequence"/>
</dbReference>
<sequence length="177" mass="19974">MAWLKKILITCVAIVALFVAVGFILPSNYQVQREITINASADKIYPNIVNLKSWPQWAVWFMRDPNMAVSFSGPDRAIGMQTSWESESQGNGEMEIVSLKHNREIIYHLYFPDYEMSSTGVIKLTDTDQGTLVTWSDSGDLGMNPVNRYMSLMIDGMIGPDFELGLENLKTVVENRS</sequence>
<dbReference type="EMBL" id="MDHN01000003">
    <property type="protein sequence ID" value="OFC72656.1"/>
    <property type="molecule type" value="Genomic_DNA"/>
</dbReference>
<dbReference type="AlphaFoldDB" id="A0A1E7ZGM5"/>
<name>A0A1E7ZGM5_9ALTE</name>
<reference evidence="1 2" key="1">
    <citation type="submission" date="2016-08" db="EMBL/GenBank/DDBJ databases">
        <authorList>
            <person name="Seilhamer J.J."/>
        </authorList>
    </citation>
    <scope>NUCLEOTIDE SEQUENCE [LARGE SCALE GENOMIC DNA]</scope>
    <source>
        <strain evidence="1 2">KCTC 42603</strain>
    </source>
</reference>
<dbReference type="InterPro" id="IPR019587">
    <property type="entry name" value="Polyketide_cyclase/dehydratase"/>
</dbReference>
<dbReference type="Pfam" id="PF10604">
    <property type="entry name" value="Polyketide_cyc2"/>
    <property type="match status" value="1"/>
</dbReference>
<dbReference type="Gene3D" id="3.30.530.20">
    <property type="match status" value="1"/>
</dbReference>
<evidence type="ECO:0000313" key="2">
    <source>
        <dbReference type="Proteomes" id="UP000175691"/>
    </source>
</evidence>
<accession>A0A1E7ZGM5</accession>
<dbReference type="OrthoDB" id="9807923at2"/>
<gene>
    <name evidence="1" type="ORF">BFC18_02060</name>
</gene>
<dbReference type="STRING" id="1656094.BFC18_02060"/>
<dbReference type="RefSeq" id="WP_070123280.1">
    <property type="nucleotide sequence ID" value="NZ_MDHN01000003.1"/>
</dbReference>
<dbReference type="InterPro" id="IPR023393">
    <property type="entry name" value="START-like_dom_sf"/>
</dbReference>
<keyword evidence="2" id="KW-1185">Reference proteome</keyword>
<dbReference type="SUPFAM" id="SSF55961">
    <property type="entry name" value="Bet v1-like"/>
    <property type="match status" value="1"/>
</dbReference>
<comment type="caution">
    <text evidence="1">The sequence shown here is derived from an EMBL/GenBank/DDBJ whole genome shotgun (WGS) entry which is preliminary data.</text>
</comment>
<organism evidence="1 2">
    <name type="scientific">Alteromonas confluentis</name>
    <dbReference type="NCBI Taxonomy" id="1656094"/>
    <lineage>
        <taxon>Bacteria</taxon>
        <taxon>Pseudomonadati</taxon>
        <taxon>Pseudomonadota</taxon>
        <taxon>Gammaproteobacteria</taxon>
        <taxon>Alteromonadales</taxon>
        <taxon>Alteromonadaceae</taxon>
        <taxon>Alteromonas/Salinimonas group</taxon>
        <taxon>Alteromonas</taxon>
    </lineage>
</organism>
<evidence type="ECO:0000313" key="1">
    <source>
        <dbReference type="EMBL" id="OFC72656.1"/>
    </source>
</evidence>
<proteinExistence type="predicted"/>
<dbReference type="CDD" id="cd07818">
    <property type="entry name" value="SRPBCC_1"/>
    <property type="match status" value="1"/>
</dbReference>